<dbReference type="AlphaFoldDB" id="A0A9N9FGA0"/>
<sequence length="292" mass="33044">MAKIPYAPPNDLVGANWFSECVEKMIYVRKMLFEGIRLCDDEDKVSSAVVEKLRRGAWQLTGREWQEKEKDGEGDETSVVLREEQEGNWVMVKKCRGRGDGVEYSLYPEVVPRSMELGDHSVSSTSLRQLTNNNYHHSTIATVDIDMLNGVQHSRHHQHQLPGGSSSGSSNSSSNRYNTNKTRIMKPFFESLLHASACLQYTIDQYVYSLYGIDTNFQIALEEDLKLEIFEVITTTYPRWNGSSSSASSPTDSNLMTHKWGEKLIREVEQAINEGENLLRHKGVNISTSTSV</sequence>
<comment type="caution">
    <text evidence="2">The sequence shown here is derived from an EMBL/GenBank/DDBJ whole genome shotgun (WGS) entry which is preliminary data.</text>
</comment>
<feature type="compositionally biased region" description="Low complexity" evidence="1">
    <location>
        <begin position="163"/>
        <end position="175"/>
    </location>
</feature>
<evidence type="ECO:0000313" key="3">
    <source>
        <dbReference type="Proteomes" id="UP000789831"/>
    </source>
</evidence>
<dbReference type="Proteomes" id="UP000789831">
    <property type="component" value="Unassembled WGS sequence"/>
</dbReference>
<keyword evidence="3" id="KW-1185">Reference proteome</keyword>
<evidence type="ECO:0000313" key="2">
    <source>
        <dbReference type="EMBL" id="CAG8533910.1"/>
    </source>
</evidence>
<accession>A0A9N9FGA0</accession>
<dbReference type="EMBL" id="CAJVPL010000843">
    <property type="protein sequence ID" value="CAG8533910.1"/>
    <property type="molecule type" value="Genomic_DNA"/>
</dbReference>
<protein>
    <submittedName>
        <fullName evidence="2">219_t:CDS:1</fullName>
    </submittedName>
</protein>
<organism evidence="2 3">
    <name type="scientific">Ambispora gerdemannii</name>
    <dbReference type="NCBI Taxonomy" id="144530"/>
    <lineage>
        <taxon>Eukaryota</taxon>
        <taxon>Fungi</taxon>
        <taxon>Fungi incertae sedis</taxon>
        <taxon>Mucoromycota</taxon>
        <taxon>Glomeromycotina</taxon>
        <taxon>Glomeromycetes</taxon>
        <taxon>Archaeosporales</taxon>
        <taxon>Ambisporaceae</taxon>
        <taxon>Ambispora</taxon>
    </lineage>
</organism>
<reference evidence="2" key="1">
    <citation type="submission" date="2021-06" db="EMBL/GenBank/DDBJ databases">
        <authorList>
            <person name="Kallberg Y."/>
            <person name="Tangrot J."/>
            <person name="Rosling A."/>
        </authorList>
    </citation>
    <scope>NUCLEOTIDE SEQUENCE</scope>
    <source>
        <strain evidence="2">MT106</strain>
    </source>
</reference>
<proteinExistence type="predicted"/>
<name>A0A9N9FGA0_9GLOM</name>
<evidence type="ECO:0000256" key="1">
    <source>
        <dbReference type="SAM" id="MobiDB-lite"/>
    </source>
</evidence>
<dbReference type="OrthoDB" id="2339954at2759"/>
<gene>
    <name evidence="2" type="ORF">AGERDE_LOCUS5847</name>
</gene>
<feature type="region of interest" description="Disordered" evidence="1">
    <location>
        <begin position="153"/>
        <end position="177"/>
    </location>
</feature>